<sequence>MKAGRRQLVRAILRAYARSHAQARTLIVRWESYGEGSEFHCDVDDAMILLDPDICPIIVKTTKLVIRTPAFFGKFHEKLPGTFKELKILELKFTAWMKDRGSDDEHRPFAAMLEQNELDELIVQPPPGLNRFFVVMNVGIVTLSKTLRFMEFRSINFATYEKPFAALQICTQIEVIVFDWCYNVNSDMAKELISASFPALRSVELKDCFNMSDLKQWADEIDERCRGKSDSIKKPHTKSKTEEHEPVIHRREHRREHLHR</sequence>
<accession>A0A9N9AZJ3</accession>
<proteinExistence type="predicted"/>
<dbReference type="EMBL" id="CAJVPJ010000641">
    <property type="protein sequence ID" value="CAG8545423.1"/>
    <property type="molecule type" value="Genomic_DNA"/>
</dbReference>
<feature type="region of interest" description="Disordered" evidence="1">
    <location>
        <begin position="228"/>
        <end position="260"/>
    </location>
</feature>
<organism evidence="2 3">
    <name type="scientific">Paraglomus occultum</name>
    <dbReference type="NCBI Taxonomy" id="144539"/>
    <lineage>
        <taxon>Eukaryota</taxon>
        <taxon>Fungi</taxon>
        <taxon>Fungi incertae sedis</taxon>
        <taxon>Mucoromycota</taxon>
        <taxon>Glomeromycotina</taxon>
        <taxon>Glomeromycetes</taxon>
        <taxon>Paraglomerales</taxon>
        <taxon>Paraglomeraceae</taxon>
        <taxon>Paraglomus</taxon>
    </lineage>
</organism>
<evidence type="ECO:0000313" key="3">
    <source>
        <dbReference type="Proteomes" id="UP000789572"/>
    </source>
</evidence>
<feature type="compositionally biased region" description="Basic residues" evidence="1">
    <location>
        <begin position="250"/>
        <end position="260"/>
    </location>
</feature>
<dbReference type="AlphaFoldDB" id="A0A9N9AZJ3"/>
<name>A0A9N9AZJ3_9GLOM</name>
<protein>
    <submittedName>
        <fullName evidence="2">8867_t:CDS:1</fullName>
    </submittedName>
</protein>
<keyword evidence="3" id="KW-1185">Reference proteome</keyword>
<dbReference type="OrthoDB" id="2336592at2759"/>
<evidence type="ECO:0000256" key="1">
    <source>
        <dbReference type="SAM" id="MobiDB-lite"/>
    </source>
</evidence>
<evidence type="ECO:0000313" key="2">
    <source>
        <dbReference type="EMBL" id="CAG8545423.1"/>
    </source>
</evidence>
<comment type="caution">
    <text evidence="2">The sequence shown here is derived from an EMBL/GenBank/DDBJ whole genome shotgun (WGS) entry which is preliminary data.</text>
</comment>
<dbReference type="Proteomes" id="UP000789572">
    <property type="component" value="Unassembled WGS sequence"/>
</dbReference>
<feature type="compositionally biased region" description="Basic and acidic residues" evidence="1">
    <location>
        <begin position="228"/>
        <end position="249"/>
    </location>
</feature>
<reference evidence="2" key="1">
    <citation type="submission" date="2021-06" db="EMBL/GenBank/DDBJ databases">
        <authorList>
            <person name="Kallberg Y."/>
            <person name="Tangrot J."/>
            <person name="Rosling A."/>
        </authorList>
    </citation>
    <scope>NUCLEOTIDE SEQUENCE</scope>
    <source>
        <strain evidence="2">IA702</strain>
    </source>
</reference>
<gene>
    <name evidence="2" type="ORF">POCULU_LOCUS4747</name>
</gene>